<keyword evidence="1" id="KW-1185">Reference proteome</keyword>
<proteinExistence type="predicted"/>
<accession>A0A0N5C7Q0</accession>
<reference evidence="2" key="1">
    <citation type="submission" date="2017-02" db="UniProtKB">
        <authorList>
            <consortium name="WormBaseParasite"/>
        </authorList>
    </citation>
    <scope>IDENTIFICATION</scope>
</reference>
<evidence type="ECO:0000313" key="1">
    <source>
        <dbReference type="Proteomes" id="UP000046392"/>
    </source>
</evidence>
<organism evidence="1 2">
    <name type="scientific">Strongyloides papillosus</name>
    <name type="common">Intestinal threadworm</name>
    <dbReference type="NCBI Taxonomy" id="174720"/>
    <lineage>
        <taxon>Eukaryota</taxon>
        <taxon>Metazoa</taxon>
        <taxon>Ecdysozoa</taxon>
        <taxon>Nematoda</taxon>
        <taxon>Chromadorea</taxon>
        <taxon>Rhabditida</taxon>
        <taxon>Tylenchina</taxon>
        <taxon>Panagrolaimomorpha</taxon>
        <taxon>Strongyloidoidea</taxon>
        <taxon>Strongyloididae</taxon>
        <taxon>Strongyloides</taxon>
    </lineage>
</organism>
<dbReference type="AlphaFoldDB" id="A0A0N5C7Q0"/>
<dbReference type="WBParaSite" id="SPAL_0001396100.1">
    <property type="protein sequence ID" value="SPAL_0001396100.1"/>
    <property type="gene ID" value="SPAL_0001396100"/>
</dbReference>
<name>A0A0N5C7Q0_STREA</name>
<sequence>MRYFIIVVCCFVVFLLAFVIPVIEKIFKYRSLEYRKKQRYKCLQCKLMGPEYLKEMEEEDIKNVDCCFICYPTVPPCKHNEISLNEFINEYTKRKDDNTKLINKKDISITIPSNGFEKEQLF</sequence>
<evidence type="ECO:0000313" key="2">
    <source>
        <dbReference type="WBParaSite" id="SPAL_0001396100.1"/>
    </source>
</evidence>
<protein>
    <submittedName>
        <fullName evidence="2">Uncharacterized protein</fullName>
    </submittedName>
</protein>
<dbReference type="Proteomes" id="UP000046392">
    <property type="component" value="Unplaced"/>
</dbReference>